<reference evidence="1 2" key="1">
    <citation type="submission" date="2018-12" db="EMBL/GenBank/DDBJ databases">
        <title>Bacillus chawlae sp. nov., Bacillus glennii sp. nov., and Bacillus saganii sp. nov. Isolated from the Vehicle Assembly Building at Kennedy Space Center where the Viking Spacecraft were Assembled.</title>
        <authorList>
            <person name="Seuylemezian A."/>
            <person name="Vaishampayan P."/>
        </authorList>
    </citation>
    <scope>NUCLEOTIDE SEQUENCE [LARGE SCALE GENOMIC DNA]</scope>
    <source>
        <strain evidence="1 2">L5</strain>
    </source>
</reference>
<dbReference type="AlphaFoldDB" id="A0A3S0W3I3"/>
<dbReference type="Proteomes" id="UP000267430">
    <property type="component" value="Unassembled WGS sequence"/>
</dbReference>
<accession>A0A3S0W3I3</accession>
<keyword evidence="2" id="KW-1185">Reference proteome</keyword>
<sequence length="174" mass="20630">MNEQDKSYIEQILNTWERPQRKSALKMIKKYSYPQEATISRLIWYNNGRWKRTIVHRDAVPHHFPTTHPDFLEQVIDYKTPINKFDDIAKFDGSTYPDRTKGEVSAVCDKEEFNTLNINLLHEISTGKRTVEEARRFATETIYNYLHRKISSPYLEAFIFPPQHHTADPDVQIF</sequence>
<dbReference type="EMBL" id="RYZZ01000033">
    <property type="protein sequence ID" value="RUQ26645.1"/>
    <property type="molecule type" value="Genomic_DNA"/>
</dbReference>
<evidence type="ECO:0000313" key="1">
    <source>
        <dbReference type="EMBL" id="RUQ26645.1"/>
    </source>
</evidence>
<evidence type="ECO:0000313" key="2">
    <source>
        <dbReference type="Proteomes" id="UP000267430"/>
    </source>
</evidence>
<protein>
    <submittedName>
        <fullName evidence="1">Uncharacterized protein</fullName>
    </submittedName>
</protein>
<organism evidence="1 2">
    <name type="scientific">Peribacillus cavernae</name>
    <dbReference type="NCBI Taxonomy" id="1674310"/>
    <lineage>
        <taxon>Bacteria</taxon>
        <taxon>Bacillati</taxon>
        <taxon>Bacillota</taxon>
        <taxon>Bacilli</taxon>
        <taxon>Bacillales</taxon>
        <taxon>Bacillaceae</taxon>
        <taxon>Peribacillus</taxon>
    </lineage>
</organism>
<comment type="caution">
    <text evidence="1">The sequence shown here is derived from an EMBL/GenBank/DDBJ whole genome shotgun (WGS) entry which is preliminary data.</text>
</comment>
<proteinExistence type="predicted"/>
<gene>
    <name evidence="1" type="ORF">ELQ35_18270</name>
</gene>
<dbReference type="RefSeq" id="WP_126866639.1">
    <property type="nucleotide sequence ID" value="NZ_JAUSTX010000012.1"/>
</dbReference>
<name>A0A3S0W3I3_9BACI</name>
<dbReference type="OrthoDB" id="1350443at2"/>